<reference evidence="1 2" key="1">
    <citation type="submission" date="2023-12" db="EMBL/GenBank/DDBJ databases">
        <title>Jeotgalibacillus haloalkaliphilus sp. nov., a novel salt-tolerant bacteria, isolated from the estuary of the Fenhe River into the Yellow River.</title>
        <authorList>
            <person name="Li Y."/>
        </authorList>
    </citation>
    <scope>NUCLEOTIDE SEQUENCE [LARGE SCALE GENOMIC DNA]</scope>
    <source>
        <strain evidence="1 2">HH7-29</strain>
    </source>
</reference>
<accession>A0ABU5KNF9</accession>
<dbReference type="Proteomes" id="UP001292084">
    <property type="component" value="Unassembled WGS sequence"/>
</dbReference>
<organism evidence="1 2">
    <name type="scientific">Jeotgalibacillus haloalkalitolerans</name>
    <dbReference type="NCBI Taxonomy" id="3104292"/>
    <lineage>
        <taxon>Bacteria</taxon>
        <taxon>Bacillati</taxon>
        <taxon>Bacillota</taxon>
        <taxon>Bacilli</taxon>
        <taxon>Bacillales</taxon>
        <taxon>Caryophanaceae</taxon>
        <taxon>Jeotgalibacillus</taxon>
    </lineage>
</organism>
<sequence length="241" mass="28341">MNLIEDIDSYINAMREIQDSINQLQGERLLKNHQKTLLFSLLETISNGVYGDRYRNADRFKKFILEFCEWEEAERVSLQQLFLVFKEGKPSQEFRDLKIHVLNGLQDYPPASPVPFSCDSTLEEIKALMPNNETTINGVDIHNLTHVNLLWKYRNALVHEARSKGAMELFDGTDYPHYVHFTKMGKNGEWEVWKISYPIKFFNSLIDKALVNVRETFIDMEHDPRSNYDFGELWVKSKQMK</sequence>
<evidence type="ECO:0000313" key="1">
    <source>
        <dbReference type="EMBL" id="MDZ5712794.1"/>
    </source>
</evidence>
<proteinExistence type="predicted"/>
<gene>
    <name evidence="1" type="ORF">UFB30_11205</name>
</gene>
<protein>
    <recommendedName>
        <fullName evidence="3">RiboL-PSP-HEPN domain-containing protein</fullName>
    </recommendedName>
</protein>
<keyword evidence="2" id="KW-1185">Reference proteome</keyword>
<name>A0ABU5KNF9_9BACL</name>
<dbReference type="EMBL" id="JAXQNN010000003">
    <property type="protein sequence ID" value="MDZ5712794.1"/>
    <property type="molecule type" value="Genomic_DNA"/>
</dbReference>
<evidence type="ECO:0008006" key="3">
    <source>
        <dbReference type="Google" id="ProtNLM"/>
    </source>
</evidence>
<comment type="caution">
    <text evidence="1">The sequence shown here is derived from an EMBL/GenBank/DDBJ whole genome shotgun (WGS) entry which is preliminary data.</text>
</comment>
<dbReference type="RefSeq" id="WP_322421774.1">
    <property type="nucleotide sequence ID" value="NZ_JAXQNN010000003.1"/>
</dbReference>
<evidence type="ECO:0000313" key="2">
    <source>
        <dbReference type="Proteomes" id="UP001292084"/>
    </source>
</evidence>